<sequence>MSRAKPKPYDRDRDRDRDRGRNLDAPWKHDLHSSHSLAARLDRGSSSGSASPSLLNRLGGGSGSGRGKELLPSSTKGGMYGFDSKPNAGVELLPSTPSSKTAQPSRARRGQAGDEAGRTLAAKSIAAITGRVRDRDTLSIVGAARSTWVKVERLARGTTAEDVKSAFAHHPIGGARVSSRPSDRTVTVELEMPDREAALAVVKEYDGVPADGETLRVALVGARDLGARLRRDVEPEKPKQPERTGKMYADQIADAPVITVPQDRREARVDRGGGSLASRMGRR</sequence>
<gene>
    <name evidence="2" type="ORF">CC85DRAFT_331127</name>
</gene>
<dbReference type="EMBL" id="KQ087274">
    <property type="protein sequence ID" value="KLT39012.1"/>
    <property type="molecule type" value="Genomic_DNA"/>
</dbReference>
<feature type="compositionally biased region" description="Basic and acidic residues" evidence="1">
    <location>
        <begin position="262"/>
        <end position="271"/>
    </location>
</feature>
<feature type="compositionally biased region" description="Polar residues" evidence="1">
    <location>
        <begin position="95"/>
        <end position="104"/>
    </location>
</feature>
<evidence type="ECO:0000313" key="3">
    <source>
        <dbReference type="Proteomes" id="UP000053611"/>
    </source>
</evidence>
<dbReference type="Proteomes" id="UP000053611">
    <property type="component" value="Unassembled WGS sequence"/>
</dbReference>
<dbReference type="InterPro" id="IPR035979">
    <property type="entry name" value="RBD_domain_sf"/>
</dbReference>
<dbReference type="CDD" id="cd00590">
    <property type="entry name" value="RRM_SF"/>
    <property type="match status" value="1"/>
</dbReference>
<keyword evidence="3" id="KW-1185">Reference proteome</keyword>
<feature type="region of interest" description="Disordered" evidence="1">
    <location>
        <begin position="230"/>
        <end position="283"/>
    </location>
</feature>
<evidence type="ECO:0000313" key="2">
    <source>
        <dbReference type="EMBL" id="KLT39012.1"/>
    </source>
</evidence>
<dbReference type="GeneID" id="28987610"/>
<proteinExistence type="predicted"/>
<feature type="compositionally biased region" description="Basic and acidic residues" evidence="1">
    <location>
        <begin position="230"/>
        <end position="245"/>
    </location>
</feature>
<protein>
    <recommendedName>
        <fullName evidence="4">RRM domain-containing protein</fullName>
    </recommendedName>
</protein>
<accession>A0A0J0XD86</accession>
<reference evidence="2 3" key="1">
    <citation type="submission" date="2015-03" db="EMBL/GenBank/DDBJ databases">
        <title>Genomics and transcriptomics of the oil-accumulating basidiomycete yeast T. oleaginosus allow insights into substrate utilization and the diverse evolutionary trajectories of mating systems in fungi.</title>
        <authorList>
            <consortium name="DOE Joint Genome Institute"/>
            <person name="Kourist R."/>
            <person name="Kracht O."/>
            <person name="Bracharz F."/>
            <person name="Lipzen A."/>
            <person name="Nolan M."/>
            <person name="Ohm R."/>
            <person name="Grigoriev I."/>
            <person name="Sun S."/>
            <person name="Heitman J."/>
            <person name="Bruck T."/>
            <person name="Nowrousian M."/>
        </authorList>
    </citation>
    <scope>NUCLEOTIDE SEQUENCE [LARGE SCALE GENOMIC DNA]</scope>
    <source>
        <strain evidence="2 3">IBC0246</strain>
    </source>
</reference>
<dbReference type="STRING" id="879819.A0A0J0XD86"/>
<dbReference type="RefSeq" id="XP_018275503.1">
    <property type="nucleotide sequence ID" value="XM_018427007.1"/>
</dbReference>
<evidence type="ECO:0008006" key="4">
    <source>
        <dbReference type="Google" id="ProtNLM"/>
    </source>
</evidence>
<dbReference type="OrthoDB" id="6159137at2759"/>
<dbReference type="SUPFAM" id="SSF54928">
    <property type="entry name" value="RNA-binding domain, RBD"/>
    <property type="match status" value="1"/>
</dbReference>
<feature type="compositionally biased region" description="Basic and acidic residues" evidence="1">
    <location>
        <begin position="7"/>
        <end position="33"/>
    </location>
</feature>
<dbReference type="GO" id="GO:0003676">
    <property type="term" value="F:nucleic acid binding"/>
    <property type="evidence" value="ECO:0007669"/>
    <property type="project" value="InterPro"/>
</dbReference>
<organism evidence="2 3">
    <name type="scientific">Cutaneotrichosporon oleaginosum</name>
    <dbReference type="NCBI Taxonomy" id="879819"/>
    <lineage>
        <taxon>Eukaryota</taxon>
        <taxon>Fungi</taxon>
        <taxon>Dikarya</taxon>
        <taxon>Basidiomycota</taxon>
        <taxon>Agaricomycotina</taxon>
        <taxon>Tremellomycetes</taxon>
        <taxon>Trichosporonales</taxon>
        <taxon>Trichosporonaceae</taxon>
        <taxon>Cutaneotrichosporon</taxon>
    </lineage>
</organism>
<feature type="region of interest" description="Disordered" evidence="1">
    <location>
        <begin position="1"/>
        <end position="119"/>
    </location>
</feature>
<feature type="compositionally biased region" description="Low complexity" evidence="1">
    <location>
        <begin position="44"/>
        <end position="57"/>
    </location>
</feature>
<evidence type="ECO:0000256" key="1">
    <source>
        <dbReference type="SAM" id="MobiDB-lite"/>
    </source>
</evidence>
<name>A0A0J0XD86_9TREE</name>
<dbReference type="AlphaFoldDB" id="A0A0J0XD86"/>